<evidence type="ECO:0000313" key="3">
    <source>
        <dbReference type="EMBL" id="GMA20409.1"/>
    </source>
</evidence>
<proteinExistence type="predicted"/>
<protein>
    <submittedName>
        <fullName evidence="3">Uncharacterized protein</fullName>
    </submittedName>
</protein>
<comment type="caution">
    <text evidence="3">The sequence shown here is derived from an EMBL/GenBank/DDBJ whole genome shotgun (WGS) entry which is preliminary data.</text>
</comment>
<keyword evidence="4" id="KW-1185">Reference proteome</keyword>
<dbReference type="RefSeq" id="WP_284284609.1">
    <property type="nucleotide sequence ID" value="NZ_BSUJ01000001.1"/>
</dbReference>
<feature type="compositionally biased region" description="Low complexity" evidence="1">
    <location>
        <begin position="70"/>
        <end position="83"/>
    </location>
</feature>
<keyword evidence="2" id="KW-0812">Transmembrane</keyword>
<keyword evidence="2" id="KW-1133">Transmembrane helix</keyword>
<name>A0ABQ6HPL8_9MICO</name>
<dbReference type="EMBL" id="BSUJ01000001">
    <property type="protein sequence ID" value="GMA20409.1"/>
    <property type="molecule type" value="Genomic_DNA"/>
</dbReference>
<keyword evidence="2" id="KW-0472">Membrane</keyword>
<feature type="compositionally biased region" description="Polar residues" evidence="1">
    <location>
        <begin position="90"/>
        <end position="104"/>
    </location>
</feature>
<reference evidence="4" key="1">
    <citation type="journal article" date="2019" name="Int. J. Syst. Evol. Microbiol.">
        <title>The Global Catalogue of Microorganisms (GCM) 10K type strain sequencing project: providing services to taxonomists for standard genome sequencing and annotation.</title>
        <authorList>
            <consortium name="The Broad Institute Genomics Platform"/>
            <consortium name="The Broad Institute Genome Sequencing Center for Infectious Disease"/>
            <person name="Wu L."/>
            <person name="Ma J."/>
        </authorList>
    </citation>
    <scope>NUCLEOTIDE SEQUENCE [LARGE SCALE GENOMIC DNA]</scope>
    <source>
        <strain evidence="4">NBRC 105830</strain>
    </source>
</reference>
<evidence type="ECO:0000256" key="2">
    <source>
        <dbReference type="SAM" id="Phobius"/>
    </source>
</evidence>
<evidence type="ECO:0000256" key="1">
    <source>
        <dbReference type="SAM" id="MobiDB-lite"/>
    </source>
</evidence>
<dbReference type="Proteomes" id="UP001157109">
    <property type="component" value="Unassembled WGS sequence"/>
</dbReference>
<gene>
    <name evidence="3" type="ORF">GCM10025862_24300</name>
</gene>
<evidence type="ECO:0000313" key="4">
    <source>
        <dbReference type="Proteomes" id="UP001157109"/>
    </source>
</evidence>
<sequence length="246" mass="25910">MNDTRIRQSLEDLEHQHHDIDVSALVEGGLHRGVRARRRRTMIRSAGAGVATVAVVAAGWGLASHPLGQTPTPVAPATSSVSPTPGPTPNVSRSAPSTARTPAQQREALVQDTRAAVEALLPAGTTVVAASTSPTKDAAQAPSVGLTIQNATGRALLTVNWFRASMSSPPDCTTLKAGTKSDVRACDERTVPAGQVVTFDRVEVPGGPADARLWASTQSRSDDAQVEISVVNRIPPRRLARSRRCR</sequence>
<feature type="transmembrane region" description="Helical" evidence="2">
    <location>
        <begin position="42"/>
        <end position="63"/>
    </location>
</feature>
<accession>A0ABQ6HPL8</accession>
<feature type="region of interest" description="Disordered" evidence="1">
    <location>
        <begin position="69"/>
        <end position="104"/>
    </location>
</feature>
<organism evidence="3 4">
    <name type="scientific">Arsenicicoccus piscis</name>
    <dbReference type="NCBI Taxonomy" id="673954"/>
    <lineage>
        <taxon>Bacteria</taxon>
        <taxon>Bacillati</taxon>
        <taxon>Actinomycetota</taxon>
        <taxon>Actinomycetes</taxon>
        <taxon>Micrococcales</taxon>
        <taxon>Intrasporangiaceae</taxon>
        <taxon>Arsenicicoccus</taxon>
    </lineage>
</organism>